<keyword evidence="3" id="KW-1185">Reference proteome</keyword>
<feature type="compositionally biased region" description="Basic and acidic residues" evidence="1">
    <location>
        <begin position="80"/>
        <end position="95"/>
    </location>
</feature>
<evidence type="ECO:0000313" key="2">
    <source>
        <dbReference type="EMBL" id="KAK4098751.1"/>
    </source>
</evidence>
<reference evidence="2" key="1">
    <citation type="journal article" date="2023" name="Mol. Phylogenet. Evol.">
        <title>Genome-scale phylogeny and comparative genomics of the fungal order Sordariales.</title>
        <authorList>
            <person name="Hensen N."/>
            <person name="Bonometti L."/>
            <person name="Westerberg I."/>
            <person name="Brannstrom I.O."/>
            <person name="Guillou S."/>
            <person name="Cros-Aarteil S."/>
            <person name="Calhoun S."/>
            <person name="Haridas S."/>
            <person name="Kuo A."/>
            <person name="Mondo S."/>
            <person name="Pangilinan J."/>
            <person name="Riley R."/>
            <person name="LaButti K."/>
            <person name="Andreopoulos B."/>
            <person name="Lipzen A."/>
            <person name="Chen C."/>
            <person name="Yan M."/>
            <person name="Daum C."/>
            <person name="Ng V."/>
            <person name="Clum A."/>
            <person name="Steindorff A."/>
            <person name="Ohm R.A."/>
            <person name="Martin F."/>
            <person name="Silar P."/>
            <person name="Natvig D.O."/>
            <person name="Lalanne C."/>
            <person name="Gautier V."/>
            <person name="Ament-Velasquez S.L."/>
            <person name="Kruys A."/>
            <person name="Hutchinson M.I."/>
            <person name="Powell A.J."/>
            <person name="Barry K."/>
            <person name="Miller A.N."/>
            <person name="Grigoriev I.V."/>
            <person name="Debuchy R."/>
            <person name="Gladieux P."/>
            <person name="Hiltunen Thoren M."/>
            <person name="Johannesson H."/>
        </authorList>
    </citation>
    <scope>NUCLEOTIDE SEQUENCE</scope>
    <source>
        <strain evidence="2">CBS 757.83</strain>
    </source>
</reference>
<reference evidence="2" key="2">
    <citation type="submission" date="2023-05" db="EMBL/GenBank/DDBJ databases">
        <authorList>
            <consortium name="Lawrence Berkeley National Laboratory"/>
            <person name="Steindorff A."/>
            <person name="Hensen N."/>
            <person name="Bonometti L."/>
            <person name="Westerberg I."/>
            <person name="Brannstrom I.O."/>
            <person name="Guillou S."/>
            <person name="Cros-Aarteil S."/>
            <person name="Calhoun S."/>
            <person name="Haridas S."/>
            <person name="Kuo A."/>
            <person name="Mondo S."/>
            <person name="Pangilinan J."/>
            <person name="Riley R."/>
            <person name="Labutti K."/>
            <person name="Andreopoulos B."/>
            <person name="Lipzen A."/>
            <person name="Chen C."/>
            <person name="Yanf M."/>
            <person name="Daum C."/>
            <person name="Ng V."/>
            <person name="Clum A."/>
            <person name="Ohm R."/>
            <person name="Martin F."/>
            <person name="Silar P."/>
            <person name="Natvig D."/>
            <person name="Lalanne C."/>
            <person name="Gautier V."/>
            <person name="Ament-Velasquez S.L."/>
            <person name="Kruys A."/>
            <person name="Hutchinson M.I."/>
            <person name="Powell A.J."/>
            <person name="Barry K."/>
            <person name="Miller A.N."/>
            <person name="Grigoriev I.V."/>
            <person name="Debuchy R."/>
            <person name="Gladieux P."/>
            <person name="Thoren M.H."/>
            <person name="Johannesson H."/>
        </authorList>
    </citation>
    <scope>NUCLEOTIDE SEQUENCE</scope>
    <source>
        <strain evidence="2">CBS 757.83</strain>
    </source>
</reference>
<protein>
    <submittedName>
        <fullName evidence="2">Uncharacterized protein</fullName>
    </submittedName>
</protein>
<dbReference type="EMBL" id="MU863656">
    <property type="protein sequence ID" value="KAK4098751.1"/>
    <property type="molecule type" value="Genomic_DNA"/>
</dbReference>
<organism evidence="2 3">
    <name type="scientific">Parathielavia hyrcaniae</name>
    <dbReference type="NCBI Taxonomy" id="113614"/>
    <lineage>
        <taxon>Eukaryota</taxon>
        <taxon>Fungi</taxon>
        <taxon>Dikarya</taxon>
        <taxon>Ascomycota</taxon>
        <taxon>Pezizomycotina</taxon>
        <taxon>Sordariomycetes</taxon>
        <taxon>Sordariomycetidae</taxon>
        <taxon>Sordariales</taxon>
        <taxon>Chaetomiaceae</taxon>
        <taxon>Parathielavia</taxon>
    </lineage>
</organism>
<comment type="caution">
    <text evidence="2">The sequence shown here is derived from an EMBL/GenBank/DDBJ whole genome shotgun (WGS) entry which is preliminary data.</text>
</comment>
<sequence>MRVVFADFLYHPASQRDRTTKDEGTQIVRGYMHIIKALRPLVEHDGLAALFVQAAFPWSCAENVYVPQPGLPPDSWLSQRAEREQRLKERSERMPGCEAIVDSRSKAEPRRSAWQTWYVDWDYWLPGSVFPLWVS</sequence>
<dbReference type="AlphaFoldDB" id="A0AAN6PX72"/>
<gene>
    <name evidence="2" type="ORF">N658DRAFT_499207</name>
</gene>
<evidence type="ECO:0000256" key="1">
    <source>
        <dbReference type="SAM" id="MobiDB-lite"/>
    </source>
</evidence>
<name>A0AAN6PX72_9PEZI</name>
<feature type="region of interest" description="Disordered" evidence="1">
    <location>
        <begin position="74"/>
        <end position="95"/>
    </location>
</feature>
<proteinExistence type="predicted"/>
<accession>A0AAN6PX72</accession>
<dbReference type="Proteomes" id="UP001305647">
    <property type="component" value="Unassembled WGS sequence"/>
</dbReference>
<evidence type="ECO:0000313" key="3">
    <source>
        <dbReference type="Proteomes" id="UP001305647"/>
    </source>
</evidence>